<evidence type="ECO:0000313" key="3">
    <source>
        <dbReference type="EMBL" id="QOI15879.1"/>
    </source>
</evidence>
<name>A0A8E4PNL5_HHV6H</name>
<dbReference type="EMBL" id="MW049325">
    <property type="protein sequence ID" value="QOI15965.1"/>
    <property type="molecule type" value="Genomic_DNA"/>
</dbReference>
<dbReference type="EMBL" id="MW049326">
    <property type="protein sequence ID" value="QOI16051.1"/>
    <property type="molecule type" value="Genomic_DNA"/>
</dbReference>
<reference evidence="2" key="1">
    <citation type="submission" date="2020-09" db="EMBL/GenBank/DDBJ databases">
        <title>Exploring the relationship between human herpesvirus 6 telomeric integration and excision and transmission in populations.</title>
        <authorList>
            <person name="Wood M.L."/>
            <person name="Veal C.D."/>
            <person name="Neumann R."/>
            <person name="Nichols J."/>
            <person name="Suarez N.M."/>
            <person name="Parker A."/>
            <person name="Batini C."/>
            <person name="Codd V."/>
            <person name="Flamand L."/>
            <person name="Davison A.J."/>
            <person name="Royle N.J."/>
        </authorList>
    </citation>
    <scope>NUCLEOTIDE SEQUENCE</scope>
    <source>
        <strain evidence="2">HHV6B_401027</strain>
        <strain evidence="3">HHV6B_704016</strain>
        <strain evidence="4">HHV6B_704021</strain>
        <strain evidence="5">HHV6B_801018</strain>
        <strain evidence="6">HHV6B_d37</strain>
    </source>
</reference>
<organismHost>
    <name type="scientific">Homo sapiens</name>
    <name type="common">Human</name>
    <dbReference type="NCBI Taxonomy" id="9606"/>
</organismHost>
<gene>
    <name evidence="2" type="primary">U83A</name>
</gene>
<protein>
    <submittedName>
        <fullName evidence="2">Protein U83A</fullName>
    </submittedName>
</protein>
<evidence type="ECO:0000313" key="6">
    <source>
        <dbReference type="EMBL" id="QOI16138.1"/>
    </source>
</evidence>
<accession>A0A8E4PNL5</accession>
<dbReference type="EMBL" id="MW049323">
    <property type="protein sequence ID" value="QOI15793.1"/>
    <property type="molecule type" value="Genomic_DNA"/>
</dbReference>
<dbReference type="EMBL" id="MW049327">
    <property type="protein sequence ID" value="QOI16138.1"/>
    <property type="molecule type" value="Genomic_DNA"/>
</dbReference>
<dbReference type="EMBL" id="MW049324">
    <property type="protein sequence ID" value="QOI15879.1"/>
    <property type="molecule type" value="Genomic_DNA"/>
</dbReference>
<feature type="compositionally biased region" description="Polar residues" evidence="1">
    <location>
        <begin position="29"/>
        <end position="46"/>
    </location>
</feature>
<sequence length="83" mass="9122">MSSNSFMILCLISTILIQDLSAMRLPYHTSSPALNQTGTTADQSVQHNKHPDKTEDEIREFSEDSSASGELPMNPIAIPRYAA</sequence>
<evidence type="ECO:0000313" key="4">
    <source>
        <dbReference type="EMBL" id="QOI15965.1"/>
    </source>
</evidence>
<evidence type="ECO:0000256" key="1">
    <source>
        <dbReference type="SAM" id="MobiDB-lite"/>
    </source>
</evidence>
<feature type="region of interest" description="Disordered" evidence="1">
    <location>
        <begin position="29"/>
        <end position="83"/>
    </location>
</feature>
<proteinExistence type="predicted"/>
<evidence type="ECO:0000313" key="2">
    <source>
        <dbReference type="EMBL" id="QOI15793.1"/>
    </source>
</evidence>
<evidence type="ECO:0000313" key="5">
    <source>
        <dbReference type="EMBL" id="QOI16051.1"/>
    </source>
</evidence>
<organism evidence="2">
    <name type="scientific">Human herpesvirus 6B</name>
    <name type="common">HHV-6 variant B</name>
    <name type="synonym">Human B lymphotropic virus</name>
    <dbReference type="NCBI Taxonomy" id="32604"/>
    <lineage>
        <taxon>Viruses</taxon>
        <taxon>Duplodnaviria</taxon>
        <taxon>Heunggongvirae</taxon>
        <taxon>Peploviricota</taxon>
        <taxon>Herviviricetes</taxon>
        <taxon>Herpesvirales</taxon>
        <taxon>Orthoherpesviridae</taxon>
        <taxon>Betaherpesvirinae</taxon>
        <taxon>Roseolovirus</taxon>
        <taxon>Roseolovirus humanbeta6b</taxon>
    </lineage>
</organism>